<dbReference type="AlphaFoldDB" id="E4N0V3"/>
<dbReference type="PATRIC" id="fig|452652.3.peg.6029"/>
<evidence type="ECO:0000313" key="1">
    <source>
        <dbReference type="EMBL" id="BAJ31787.1"/>
    </source>
</evidence>
<evidence type="ECO:0000313" key="2">
    <source>
        <dbReference type="Proteomes" id="UP000007076"/>
    </source>
</evidence>
<dbReference type="EMBL" id="AP010968">
    <property type="protein sequence ID" value="BAJ31787.1"/>
    <property type="molecule type" value="Genomic_DNA"/>
</dbReference>
<dbReference type="STRING" id="452652.KSE_60190"/>
<accession>E4N0V3</accession>
<organism evidence="1 2">
    <name type="scientific">Kitasatospora setae (strain ATCC 33774 / DSM 43861 / JCM 3304 / KCC A-0304 / NBRC 14216 / KM-6054)</name>
    <name type="common">Streptomyces setae</name>
    <dbReference type="NCBI Taxonomy" id="452652"/>
    <lineage>
        <taxon>Bacteria</taxon>
        <taxon>Bacillati</taxon>
        <taxon>Actinomycetota</taxon>
        <taxon>Actinomycetes</taxon>
        <taxon>Kitasatosporales</taxon>
        <taxon>Streptomycetaceae</taxon>
        <taxon>Kitasatospora</taxon>
    </lineage>
</organism>
<gene>
    <name evidence="1" type="ordered locus">KSE_60190</name>
</gene>
<dbReference type="Proteomes" id="UP000007076">
    <property type="component" value="Chromosome"/>
</dbReference>
<protein>
    <submittedName>
        <fullName evidence="1">Uncharacterized protein</fullName>
    </submittedName>
</protein>
<name>E4N0V3_KITSK</name>
<dbReference type="HOGENOM" id="CLU_3169147_0_0_11"/>
<reference evidence="1 2" key="1">
    <citation type="journal article" date="2010" name="DNA Res.">
        <title>Genome sequence of Kitasatospora setae NBRC 14216T: an evolutionary snapshot of the family Streptomycetaceae.</title>
        <authorList>
            <person name="Ichikawa N."/>
            <person name="Oguchi A."/>
            <person name="Ikeda H."/>
            <person name="Ishikawa J."/>
            <person name="Kitani S."/>
            <person name="Watanabe Y."/>
            <person name="Nakamura S."/>
            <person name="Katano Y."/>
            <person name="Kishi E."/>
            <person name="Sasagawa M."/>
            <person name="Ankai A."/>
            <person name="Fukui S."/>
            <person name="Hashimoto Y."/>
            <person name="Kamata S."/>
            <person name="Otoguro M."/>
            <person name="Tanikawa S."/>
            <person name="Nihira T."/>
            <person name="Horinouchi S."/>
            <person name="Ohnishi Y."/>
            <person name="Hayakawa M."/>
            <person name="Kuzuyama T."/>
            <person name="Arisawa A."/>
            <person name="Nomoto F."/>
            <person name="Miura H."/>
            <person name="Takahashi Y."/>
            <person name="Fujita N."/>
        </authorList>
    </citation>
    <scope>NUCLEOTIDE SEQUENCE [LARGE SCALE GENOMIC DNA]</scope>
    <source>
        <strain evidence="2">ATCC 33774 / DSM 43861 / JCM 3304 / KCC A-0304 / NBRC 14216 / KM-6054</strain>
    </source>
</reference>
<dbReference type="RefSeq" id="WP_014139083.1">
    <property type="nucleotide sequence ID" value="NC_016109.1"/>
</dbReference>
<proteinExistence type="predicted"/>
<dbReference type="KEGG" id="ksk:KSE_60190"/>
<keyword evidence="2" id="KW-1185">Reference proteome</keyword>
<sequence>MRRGSASRGGAGRRDGTFAVPRREVAYAGLAARAGAVPAELRLVERE</sequence>